<dbReference type="InterPro" id="IPR012600">
    <property type="entry name" value="Propeptide_C25"/>
</dbReference>
<proteinExistence type="predicted"/>
<protein>
    <submittedName>
        <fullName evidence="5">Peptidase family C25</fullName>
    </submittedName>
</protein>
<feature type="domain" description="Gingipain propeptide" evidence="4">
    <location>
        <begin position="36"/>
        <end position="210"/>
    </location>
</feature>
<evidence type="ECO:0000256" key="2">
    <source>
        <dbReference type="SAM" id="MobiDB-lite"/>
    </source>
</evidence>
<dbReference type="InterPro" id="IPR001769">
    <property type="entry name" value="Gingipain"/>
</dbReference>
<dbReference type="Gene3D" id="3.40.50.1460">
    <property type="match status" value="1"/>
</dbReference>
<dbReference type="Gene3D" id="3.40.50.10390">
    <property type="entry name" value="Gingipain r, domain 1"/>
    <property type="match status" value="1"/>
</dbReference>
<reference evidence="5 6" key="1">
    <citation type="journal article" date="2012" name="PLoS ONE">
        <title>The genome characteristics and predicted function of methyl-group oxidation pathway in the obligate aceticlastic methanogens, Methanosaeta spp.</title>
        <authorList>
            <person name="Zhu J."/>
            <person name="Zheng H."/>
            <person name="Ai G."/>
            <person name="Zhang G."/>
            <person name="Liu D."/>
            <person name="Liu X."/>
            <person name="Dong X."/>
        </authorList>
    </citation>
    <scope>NUCLEOTIDE SEQUENCE [LARGE SCALE GENOMIC DNA]</scope>
    <source>
        <strain evidence="5 6">6Ac</strain>
    </source>
</reference>
<evidence type="ECO:0000259" key="4">
    <source>
        <dbReference type="Pfam" id="PF08126"/>
    </source>
</evidence>
<dbReference type="InterPro" id="IPR035986">
    <property type="entry name" value="PKD_dom_sf"/>
</dbReference>
<dbReference type="Proteomes" id="UP000005877">
    <property type="component" value="Chromosome"/>
</dbReference>
<evidence type="ECO:0000259" key="3">
    <source>
        <dbReference type="Pfam" id="PF01364"/>
    </source>
</evidence>
<accession>G7WMI6</accession>
<dbReference type="GO" id="GO:0006508">
    <property type="term" value="P:proteolysis"/>
    <property type="evidence" value="ECO:0007669"/>
    <property type="project" value="InterPro"/>
</dbReference>
<gene>
    <name evidence="5" type="ordered locus">Mhar_1113</name>
</gene>
<organism evidence="5 6">
    <name type="scientific">Methanothrix harundinacea (strain 6Ac)</name>
    <name type="common">Methanosaeta harundinacea</name>
    <dbReference type="NCBI Taxonomy" id="1110509"/>
    <lineage>
        <taxon>Archaea</taxon>
        <taxon>Methanobacteriati</taxon>
        <taxon>Methanobacteriota</taxon>
        <taxon>Stenosarchaea group</taxon>
        <taxon>Methanomicrobia</taxon>
        <taxon>Methanotrichales</taxon>
        <taxon>Methanotrichaceae</taxon>
        <taxon>Methanothrix</taxon>
    </lineage>
</organism>
<dbReference type="EMBL" id="CP003117">
    <property type="protein sequence ID" value="AET64481.1"/>
    <property type="molecule type" value="Genomic_DNA"/>
</dbReference>
<feature type="compositionally biased region" description="Pro residues" evidence="2">
    <location>
        <begin position="600"/>
        <end position="610"/>
    </location>
</feature>
<dbReference type="KEGG" id="mhi:Mhar_1113"/>
<feature type="region of interest" description="Disordered" evidence="2">
    <location>
        <begin position="1"/>
        <end position="26"/>
    </location>
</feature>
<dbReference type="InterPro" id="IPR013783">
    <property type="entry name" value="Ig-like_fold"/>
</dbReference>
<dbReference type="Pfam" id="PF08126">
    <property type="entry name" value="Propeptide_C25"/>
    <property type="match status" value="1"/>
</dbReference>
<dbReference type="InterPro" id="IPR029030">
    <property type="entry name" value="Caspase-like_dom_sf"/>
</dbReference>
<dbReference type="GO" id="GO:0004197">
    <property type="term" value="F:cysteine-type endopeptidase activity"/>
    <property type="evidence" value="ECO:0007669"/>
    <property type="project" value="InterPro"/>
</dbReference>
<keyword evidence="1" id="KW-0732">Signal</keyword>
<dbReference type="AlphaFoldDB" id="G7WMI6"/>
<dbReference type="Pfam" id="PF01364">
    <property type="entry name" value="Peptidase_C25"/>
    <property type="match status" value="1"/>
</dbReference>
<dbReference type="Gene3D" id="2.60.40.3800">
    <property type="match status" value="1"/>
</dbReference>
<dbReference type="STRING" id="1110509.Mhar_1113"/>
<dbReference type="InterPro" id="IPR038490">
    <property type="entry name" value="Gingipain_propep_sf"/>
</dbReference>
<dbReference type="HOGENOM" id="CLU_387158_0_0_2"/>
<dbReference type="PATRIC" id="fig|1110509.7.peg.1236"/>
<dbReference type="Gene3D" id="2.60.40.10">
    <property type="entry name" value="Immunoglobulins"/>
    <property type="match status" value="1"/>
</dbReference>
<dbReference type="InterPro" id="IPR029031">
    <property type="entry name" value="Gingipain_N_sf"/>
</dbReference>
<sequence length="713" mass="75317">MASAPGLSEAGGGAGEEEGGGGRILNGPEVGAEVLVSSSDASGTVVEFLLRGVRAEERAAGSEAFSVLSIPERGTTTEVGRPELPVVRAMVAVPAGAAVRATVLEASSSTYPGFRVRPFQPPEVDGLSGYRGLLIDEEFYSRDGFYPEELVEVGPPGIWRDLVVVELQANPVAFNPATGELRVYDRILVRLDYEGGVLAKETAEPKFARIYREVISNYHLLDLEARGPEPAGGEADLPPGVGIDGAESPEMVKYLSIRHEGQSSYESIRPLLERREAAGVPVLSCYFPSSSTPSAEAVKEVVASVYAAHPELEYLLLVGDIGRLPWRPNWDPSSSFSSYFPGMTIPSDYWYACVAGVDLYPEVAVGRITAKNDAEVGQQVAKILAYETGARTGDWASKVLLIAHAQEAPGKYQGCKESIRTAPYASPFSFATAYGSPPSQGGDGATNADVLAAASGVGIVNYRGHGSYTSWGPGWNYAGEEFGTSEAHAMAGVAFPAVLSIACYNAALDQAGDCLAEAFVKDDGSAAAFLGASRPSWTEPNHDFDRYLFNAMGNGGISDLGWVVNDAKVKVMAKYGATSYAADNVKMFLLLGDPALGVGPPSPNAPPETPGRPAGPASGRTGTAYSYSTSSSDPDGDRVKYTYDWGDGTFSETEFFDSGATVSLAHRWEAAGTRAVRVKAEDLEAASGWSEPLEVTVSPGTRRGSGVWRSPDF</sequence>
<evidence type="ECO:0000313" key="5">
    <source>
        <dbReference type="EMBL" id="AET64481.1"/>
    </source>
</evidence>
<feature type="compositionally biased region" description="Low complexity" evidence="2">
    <location>
        <begin position="618"/>
        <end position="633"/>
    </location>
</feature>
<evidence type="ECO:0000313" key="6">
    <source>
        <dbReference type="Proteomes" id="UP000005877"/>
    </source>
</evidence>
<keyword evidence="6" id="KW-1185">Reference proteome</keyword>
<feature type="domain" description="Gingipain" evidence="3">
    <location>
        <begin position="289"/>
        <end position="596"/>
    </location>
</feature>
<evidence type="ECO:0000256" key="1">
    <source>
        <dbReference type="ARBA" id="ARBA00022729"/>
    </source>
</evidence>
<dbReference type="SUPFAM" id="SSF52129">
    <property type="entry name" value="Caspase-like"/>
    <property type="match status" value="1"/>
</dbReference>
<dbReference type="SUPFAM" id="SSF49299">
    <property type="entry name" value="PKD domain"/>
    <property type="match status" value="1"/>
</dbReference>
<feature type="region of interest" description="Disordered" evidence="2">
    <location>
        <begin position="599"/>
        <end position="634"/>
    </location>
</feature>
<name>G7WMI6_METH6</name>